<protein>
    <submittedName>
        <fullName evidence="1">Uncharacterized protein</fullName>
    </submittedName>
</protein>
<name>A0A2Z5FWH2_9BACT</name>
<dbReference type="KEGG" id="abas:ACPOL_1420"/>
<dbReference type="AlphaFoldDB" id="A0A2Z5FWH2"/>
<reference evidence="1 2" key="1">
    <citation type="journal article" date="2018" name="Front. Microbiol.">
        <title>Hydrolytic Capabilities as a Key to Environmental Success: Chitinolytic and Cellulolytic Acidobacteria From Acidic Sub-arctic Soils and Boreal Peatlands.</title>
        <authorList>
            <person name="Belova S.E."/>
            <person name="Ravin N.V."/>
            <person name="Pankratov T.A."/>
            <person name="Rakitin A.L."/>
            <person name="Ivanova A.A."/>
            <person name="Beletsky A.V."/>
            <person name="Mardanov A.V."/>
            <person name="Sinninghe Damste J.S."/>
            <person name="Dedysh S.N."/>
        </authorList>
    </citation>
    <scope>NUCLEOTIDE SEQUENCE [LARGE SCALE GENOMIC DNA]</scope>
    <source>
        <strain evidence="1 2">SBC82</strain>
    </source>
</reference>
<gene>
    <name evidence="1" type="ORF">ACPOL_1420</name>
</gene>
<dbReference type="Proteomes" id="UP000253606">
    <property type="component" value="Chromosome"/>
</dbReference>
<accession>A0A2Z5FWH2</accession>
<sequence>MKRKTQDLFALGAQGNADGDFGNSVSTLWKRRGAESLAHLCPEDGKTKNLLAKVRSRLLLKQDGFRSPMKLGSNLQPVIRAADRTQRLIRGAWPIISTLN</sequence>
<evidence type="ECO:0000313" key="2">
    <source>
        <dbReference type="Proteomes" id="UP000253606"/>
    </source>
</evidence>
<keyword evidence="2" id="KW-1185">Reference proteome</keyword>
<dbReference type="EMBL" id="CP030840">
    <property type="protein sequence ID" value="AXC10766.1"/>
    <property type="molecule type" value="Genomic_DNA"/>
</dbReference>
<organism evidence="1 2">
    <name type="scientific">Acidisarcina polymorpha</name>
    <dbReference type="NCBI Taxonomy" id="2211140"/>
    <lineage>
        <taxon>Bacteria</taxon>
        <taxon>Pseudomonadati</taxon>
        <taxon>Acidobacteriota</taxon>
        <taxon>Terriglobia</taxon>
        <taxon>Terriglobales</taxon>
        <taxon>Acidobacteriaceae</taxon>
        <taxon>Acidisarcina</taxon>
    </lineage>
</organism>
<evidence type="ECO:0000313" key="1">
    <source>
        <dbReference type="EMBL" id="AXC10766.1"/>
    </source>
</evidence>
<proteinExistence type="predicted"/>